<dbReference type="PANTHER" id="PTHR11200">
    <property type="entry name" value="INOSITOL 5-PHOSPHATASE"/>
    <property type="match status" value="1"/>
</dbReference>
<dbReference type="Proteomes" id="UP001153678">
    <property type="component" value="Unassembled WGS sequence"/>
</dbReference>
<dbReference type="InterPro" id="IPR046985">
    <property type="entry name" value="IP5"/>
</dbReference>
<dbReference type="GO" id="GO:0046856">
    <property type="term" value="P:phosphatidylinositol dephosphorylation"/>
    <property type="evidence" value="ECO:0007669"/>
    <property type="project" value="InterPro"/>
</dbReference>
<name>A0A9W4SJ97_9GLOM</name>
<accession>A0A9W4SJ97</accession>
<dbReference type="Pfam" id="PF22669">
    <property type="entry name" value="Exo_endo_phos2"/>
    <property type="match status" value="1"/>
</dbReference>
<dbReference type="SUPFAM" id="SSF56219">
    <property type="entry name" value="DNase I-like"/>
    <property type="match status" value="1"/>
</dbReference>
<protein>
    <submittedName>
        <fullName evidence="3">3011_t:CDS:1</fullName>
    </submittedName>
</protein>
<keyword evidence="1" id="KW-0812">Transmembrane</keyword>
<keyword evidence="1" id="KW-0472">Membrane</keyword>
<dbReference type="InterPro" id="IPR000300">
    <property type="entry name" value="IPPc"/>
</dbReference>
<organism evidence="3 4">
    <name type="scientific">Funneliformis geosporum</name>
    <dbReference type="NCBI Taxonomy" id="1117311"/>
    <lineage>
        <taxon>Eukaryota</taxon>
        <taxon>Fungi</taxon>
        <taxon>Fungi incertae sedis</taxon>
        <taxon>Mucoromycota</taxon>
        <taxon>Glomeromycotina</taxon>
        <taxon>Glomeromycetes</taxon>
        <taxon>Glomerales</taxon>
        <taxon>Glomeraceae</taxon>
        <taxon>Funneliformis</taxon>
    </lineage>
</organism>
<reference evidence="3" key="1">
    <citation type="submission" date="2022-08" db="EMBL/GenBank/DDBJ databases">
        <authorList>
            <person name="Kallberg Y."/>
            <person name="Tangrot J."/>
            <person name="Rosling A."/>
        </authorList>
    </citation>
    <scope>NUCLEOTIDE SEQUENCE</scope>
    <source>
        <strain evidence="3">Wild A</strain>
    </source>
</reference>
<evidence type="ECO:0000313" key="3">
    <source>
        <dbReference type="EMBL" id="CAI2170476.1"/>
    </source>
</evidence>
<dbReference type="GO" id="GO:0004439">
    <property type="term" value="F:phosphatidylinositol-4,5-bisphosphate 5-phosphatase activity"/>
    <property type="evidence" value="ECO:0007669"/>
    <property type="project" value="TreeGrafter"/>
</dbReference>
<evidence type="ECO:0000259" key="2">
    <source>
        <dbReference type="SMART" id="SM00128"/>
    </source>
</evidence>
<dbReference type="PANTHER" id="PTHR11200:SF286">
    <property type="entry name" value="5-PHOSPHATASE, PUTATIVE (AFU_ORTHOLOGUE AFUA_5G07600)-RELATED"/>
    <property type="match status" value="1"/>
</dbReference>
<proteinExistence type="predicted"/>
<dbReference type="OrthoDB" id="62798at2759"/>
<feature type="domain" description="Inositol polyphosphate-related phosphatase" evidence="2">
    <location>
        <begin position="3"/>
        <end position="349"/>
    </location>
</feature>
<sequence>MRVGTYNLNQRLLNQELTSWLFPLSTSSPSLLEKPDIIAIGFQEFNEYPNAFLNINSEFRIKHCEGMIEKAIYNCTRERYYQVTRGIFVGLALVIYVRDELINQIKDVEVEEIGVGPMWIGNKGAIMARLIISIDPSREICNSVCFVCAHLAPHSHNVLKRNMDFQSIIQRLVFINNTIDEESFDDFDDNAFTPLVERRKSASYKKYNTMYDNDYVFFFGDLNYRIEIDYFKDPSLTMSRLMNLLNTNQHQLILPFDQLNIERKNGRVFNGFQEGDVKFSPTYKYNVDTVDSFNISKRIPGWCDRILYYNKHDVDDAIILHQYVSNNDYTTSDHKPVSALFTINFIPPNIKTTNVNINIKIDKWRVVKKVIGNISTRIAGLLWWLFGTRRGIELFIVLIISILIIWYFLENFY</sequence>
<dbReference type="EMBL" id="CAMKVN010000704">
    <property type="protein sequence ID" value="CAI2170476.1"/>
    <property type="molecule type" value="Genomic_DNA"/>
</dbReference>
<comment type="caution">
    <text evidence="3">The sequence shown here is derived from an EMBL/GenBank/DDBJ whole genome shotgun (WGS) entry which is preliminary data.</text>
</comment>
<evidence type="ECO:0000256" key="1">
    <source>
        <dbReference type="SAM" id="Phobius"/>
    </source>
</evidence>
<dbReference type="AlphaFoldDB" id="A0A9W4SJ97"/>
<evidence type="ECO:0000313" key="4">
    <source>
        <dbReference type="Proteomes" id="UP001153678"/>
    </source>
</evidence>
<dbReference type="Gene3D" id="3.60.10.10">
    <property type="entry name" value="Endonuclease/exonuclease/phosphatase"/>
    <property type="match status" value="1"/>
</dbReference>
<keyword evidence="1" id="KW-1133">Transmembrane helix</keyword>
<gene>
    <name evidence="3" type="ORF">FWILDA_LOCUS4601</name>
</gene>
<keyword evidence="4" id="KW-1185">Reference proteome</keyword>
<dbReference type="InterPro" id="IPR036691">
    <property type="entry name" value="Endo/exonu/phosph_ase_sf"/>
</dbReference>
<dbReference type="SMART" id="SM00128">
    <property type="entry name" value="IPPc"/>
    <property type="match status" value="1"/>
</dbReference>
<feature type="transmembrane region" description="Helical" evidence="1">
    <location>
        <begin position="392"/>
        <end position="409"/>
    </location>
</feature>